<dbReference type="Pfam" id="PF00646">
    <property type="entry name" value="F-box"/>
    <property type="match status" value="1"/>
</dbReference>
<accession>A0A6A6K8N5</accession>
<name>A0A6A6K8N5_HEVBR</name>
<organism evidence="2 3">
    <name type="scientific">Hevea brasiliensis</name>
    <name type="common">Para rubber tree</name>
    <name type="synonym">Siphonia brasiliensis</name>
    <dbReference type="NCBI Taxonomy" id="3981"/>
    <lineage>
        <taxon>Eukaryota</taxon>
        <taxon>Viridiplantae</taxon>
        <taxon>Streptophyta</taxon>
        <taxon>Embryophyta</taxon>
        <taxon>Tracheophyta</taxon>
        <taxon>Spermatophyta</taxon>
        <taxon>Magnoliopsida</taxon>
        <taxon>eudicotyledons</taxon>
        <taxon>Gunneridae</taxon>
        <taxon>Pentapetalae</taxon>
        <taxon>rosids</taxon>
        <taxon>fabids</taxon>
        <taxon>Malpighiales</taxon>
        <taxon>Euphorbiaceae</taxon>
        <taxon>Crotonoideae</taxon>
        <taxon>Micrandreae</taxon>
        <taxon>Hevea</taxon>
    </lineage>
</organism>
<reference evidence="2 3" key="1">
    <citation type="journal article" date="2020" name="Mol. Plant">
        <title>The Chromosome-Based Rubber Tree Genome Provides New Insights into Spurge Genome Evolution and Rubber Biosynthesis.</title>
        <authorList>
            <person name="Liu J."/>
            <person name="Shi C."/>
            <person name="Shi C.C."/>
            <person name="Li W."/>
            <person name="Zhang Q.J."/>
            <person name="Zhang Y."/>
            <person name="Li K."/>
            <person name="Lu H.F."/>
            <person name="Shi C."/>
            <person name="Zhu S.T."/>
            <person name="Xiao Z.Y."/>
            <person name="Nan H."/>
            <person name="Yue Y."/>
            <person name="Zhu X.G."/>
            <person name="Wu Y."/>
            <person name="Hong X.N."/>
            <person name="Fan G.Y."/>
            <person name="Tong Y."/>
            <person name="Zhang D."/>
            <person name="Mao C.L."/>
            <person name="Liu Y.L."/>
            <person name="Hao S.J."/>
            <person name="Liu W.Q."/>
            <person name="Lv M.Q."/>
            <person name="Zhang H.B."/>
            <person name="Liu Y."/>
            <person name="Hu-Tang G.R."/>
            <person name="Wang J.P."/>
            <person name="Wang J.H."/>
            <person name="Sun Y.H."/>
            <person name="Ni S.B."/>
            <person name="Chen W.B."/>
            <person name="Zhang X.C."/>
            <person name="Jiao Y.N."/>
            <person name="Eichler E.E."/>
            <person name="Li G.H."/>
            <person name="Liu X."/>
            <person name="Gao L.Z."/>
        </authorList>
    </citation>
    <scope>NUCLEOTIDE SEQUENCE [LARGE SCALE GENOMIC DNA]</scope>
    <source>
        <strain evidence="3">cv. GT1</strain>
        <tissue evidence="2">Leaf</tissue>
    </source>
</reference>
<keyword evidence="3" id="KW-1185">Reference proteome</keyword>
<dbReference type="InterPro" id="IPR036047">
    <property type="entry name" value="F-box-like_dom_sf"/>
</dbReference>
<dbReference type="InterPro" id="IPR001810">
    <property type="entry name" value="F-box_dom"/>
</dbReference>
<evidence type="ECO:0000259" key="1">
    <source>
        <dbReference type="PROSITE" id="PS50181"/>
    </source>
</evidence>
<dbReference type="Proteomes" id="UP000467840">
    <property type="component" value="Chromosome 12"/>
</dbReference>
<evidence type="ECO:0000313" key="3">
    <source>
        <dbReference type="Proteomes" id="UP000467840"/>
    </source>
</evidence>
<comment type="caution">
    <text evidence="2">The sequence shown here is derived from an EMBL/GenBank/DDBJ whole genome shotgun (WGS) entry which is preliminary data.</text>
</comment>
<dbReference type="AlphaFoldDB" id="A0A6A6K8N5"/>
<sequence>MLPEFCGSSLLLALPDDLFAIISRSLSPRDICSLSLCCRSLCALVASEKVWLTQCDILGIVPHQDLIEWRKGVSSYRALCRFLVSVKPLIGIWVHQNPELGNVVYVMPGFVSVVGCRIIPQELGPLGIEDGPILWAPVFEIIGDLDGSILFFLHGREKGNDYVYPGSVKSVEQNCNVLLLEVEPRPQMIVNTLLHSKSFAYSSDKEISGKITRSNSGLSRSQRMLGRCDAKVPFSRLAFSDRRKLIEVVTSQVHQTVPDSVNEPLFPRLRSDEENFQKDIVLLFERRSLLLQNYKFGGSWFDWKEAPEMPSDPTQLQLSEIKNSLDRSSGFHNSLNGDGQTKSIMKKTLSGRFALYKLPMRVPRADQEYAGLWGGTFGWPPGKPTEDKPGKALFFLLISYEEYEGQRQLIATKILEGTHYVLHPNGSAMFMVNIDEPSQDPFPWDVDADSIPVSVKHAFAGEGIANGYGFRYPGSKPGSLFVIQNGLLAFIWKESRAVLTMQRLNLQELLKKGERVPALPPIANFSYLTKSYSNVFAGFSNASTSLSSPRMDVNLETSLEISLHLKSSAVIIPHQFGSSYVHGNWEGKGNCRTFMGVQTEAQRSNGCSSTIHLAARVSVFLVAVNDPLPLLLIDDQMFFSAAYFSNKPFSLE</sequence>
<dbReference type="SMART" id="SM00256">
    <property type="entry name" value="FBOX"/>
    <property type="match status" value="1"/>
</dbReference>
<dbReference type="Gene3D" id="1.20.1280.50">
    <property type="match status" value="1"/>
</dbReference>
<feature type="domain" description="F-box" evidence="1">
    <location>
        <begin position="8"/>
        <end position="54"/>
    </location>
</feature>
<proteinExistence type="predicted"/>
<protein>
    <recommendedName>
        <fullName evidence="1">F-box domain-containing protein</fullName>
    </recommendedName>
</protein>
<evidence type="ECO:0000313" key="2">
    <source>
        <dbReference type="EMBL" id="KAF2284466.1"/>
    </source>
</evidence>
<dbReference type="SUPFAM" id="SSF81383">
    <property type="entry name" value="F-box domain"/>
    <property type="match status" value="1"/>
</dbReference>
<dbReference type="InterPro" id="IPR040275">
    <property type="entry name" value="At5g39450-like"/>
</dbReference>
<gene>
    <name evidence="2" type="ORF">GH714_022063</name>
</gene>
<dbReference type="PROSITE" id="PS50181">
    <property type="entry name" value="FBOX"/>
    <property type="match status" value="1"/>
</dbReference>
<dbReference type="PANTHER" id="PTHR31370">
    <property type="entry name" value="F-BOX PROTEIN FAMILY-LIKE"/>
    <property type="match status" value="1"/>
</dbReference>
<dbReference type="PANTHER" id="PTHR31370:SF2">
    <property type="entry name" value="OS08G0105100 PROTEIN"/>
    <property type="match status" value="1"/>
</dbReference>
<dbReference type="EMBL" id="JAAGAX010000018">
    <property type="protein sequence ID" value="KAF2284466.1"/>
    <property type="molecule type" value="Genomic_DNA"/>
</dbReference>